<evidence type="ECO:0000313" key="5">
    <source>
        <dbReference type="EMBL" id="MDZ5471463.1"/>
    </source>
</evidence>
<sequence>MNKFKMSLFLVFVLLSAVIVSACSNGEETTKSGDEEVELRFIVNNDIPELVEQVEQFEAENENIKVNIETIPLDQFFEKVETMIAGNRAPDLLYTPVLATKRYANLDLLLDLAPNLSEDEKKDFLPSTMVSVQNGEKIYGLPHFTDEISLFYNKDLFEKAGVEVPPSLDNTWNWEEFLNAAEKVKEANGLKYGVSTGNDVSQFLPFLYQNNGSVLNQDQTAAGINTPASIEAIEWFKTWFDRGLASKEAFIGSEKADELFKQGKLPMIITFSGLINTFNNDIKDFEFGATYLPKQEVTATKLGGSNIVAFKNTKHSEAVVKLMKYLTSTEKMSEFSAARGVIPTRASAQEAVDYGSIAEDMKIIIDEVNNVPTFAVADFSIPEYLGYKAVLTSELQSVILGEKSPEEAAKEMERQINTSVLKK</sequence>
<dbReference type="Pfam" id="PF13416">
    <property type="entry name" value="SBP_bac_8"/>
    <property type="match status" value="1"/>
</dbReference>
<feature type="signal peptide" evidence="4">
    <location>
        <begin position="1"/>
        <end position="22"/>
    </location>
</feature>
<dbReference type="EMBL" id="JAXOFX010000003">
    <property type="protein sequence ID" value="MDZ5471463.1"/>
    <property type="molecule type" value="Genomic_DNA"/>
</dbReference>
<evidence type="ECO:0000256" key="3">
    <source>
        <dbReference type="ARBA" id="ARBA00022729"/>
    </source>
</evidence>
<accession>A0ABU5IWC4</accession>
<evidence type="ECO:0000256" key="4">
    <source>
        <dbReference type="SAM" id="SignalP"/>
    </source>
</evidence>
<comment type="caution">
    <text evidence="5">The sequence shown here is derived from an EMBL/GenBank/DDBJ whole genome shotgun (WGS) entry which is preliminary data.</text>
</comment>
<dbReference type="Gene3D" id="3.40.190.10">
    <property type="entry name" value="Periplasmic binding protein-like II"/>
    <property type="match status" value="1"/>
</dbReference>
<organism evidence="5 6">
    <name type="scientific">Robertmurraya mangrovi</name>
    <dbReference type="NCBI Taxonomy" id="3098077"/>
    <lineage>
        <taxon>Bacteria</taxon>
        <taxon>Bacillati</taxon>
        <taxon>Bacillota</taxon>
        <taxon>Bacilli</taxon>
        <taxon>Bacillales</taxon>
        <taxon>Bacillaceae</taxon>
        <taxon>Robertmurraya</taxon>
    </lineage>
</organism>
<dbReference type="CDD" id="cd13585">
    <property type="entry name" value="PBP2_TMBP_like"/>
    <property type="match status" value="1"/>
</dbReference>
<feature type="chain" id="PRO_5045175791" evidence="4">
    <location>
        <begin position="23"/>
        <end position="423"/>
    </location>
</feature>
<dbReference type="PANTHER" id="PTHR30061:SF50">
    <property type="entry name" value="MALTOSE_MALTODEXTRIN-BINDING PERIPLASMIC PROTEIN"/>
    <property type="match status" value="1"/>
</dbReference>
<dbReference type="RefSeq" id="WP_322445756.1">
    <property type="nucleotide sequence ID" value="NZ_JAXOFX010000003.1"/>
</dbReference>
<keyword evidence="3 4" id="KW-0732">Signal</keyword>
<dbReference type="InterPro" id="IPR006059">
    <property type="entry name" value="SBP"/>
</dbReference>
<proteinExistence type="inferred from homology"/>
<keyword evidence="2" id="KW-0813">Transport</keyword>
<comment type="similarity">
    <text evidence="1">Belongs to the bacterial solute-binding protein 1 family.</text>
</comment>
<dbReference type="PANTHER" id="PTHR30061">
    <property type="entry name" value="MALTOSE-BINDING PERIPLASMIC PROTEIN"/>
    <property type="match status" value="1"/>
</dbReference>
<dbReference type="SUPFAM" id="SSF53850">
    <property type="entry name" value="Periplasmic binding protein-like II"/>
    <property type="match status" value="1"/>
</dbReference>
<keyword evidence="6" id="KW-1185">Reference proteome</keyword>
<protein>
    <submittedName>
        <fullName evidence="5">Sugar ABC transporter substrate-binding protein</fullName>
    </submittedName>
</protein>
<evidence type="ECO:0000313" key="6">
    <source>
        <dbReference type="Proteomes" id="UP001290455"/>
    </source>
</evidence>
<gene>
    <name evidence="5" type="ORF">SM124_06850</name>
</gene>
<evidence type="ECO:0000256" key="1">
    <source>
        <dbReference type="ARBA" id="ARBA00008520"/>
    </source>
</evidence>
<name>A0ABU5IWC4_9BACI</name>
<reference evidence="5 6" key="1">
    <citation type="submission" date="2023-11" db="EMBL/GenBank/DDBJ databases">
        <title>Bacillus jintuensis, isolated from a mudflat on the Beibu Gulf coast.</title>
        <authorList>
            <person name="Li M."/>
        </authorList>
    </citation>
    <scope>NUCLEOTIDE SEQUENCE [LARGE SCALE GENOMIC DNA]</scope>
    <source>
        <strain evidence="5 6">31A1R</strain>
    </source>
</reference>
<dbReference type="Proteomes" id="UP001290455">
    <property type="component" value="Unassembled WGS sequence"/>
</dbReference>
<dbReference type="PROSITE" id="PS51257">
    <property type="entry name" value="PROKAR_LIPOPROTEIN"/>
    <property type="match status" value="1"/>
</dbReference>
<evidence type="ECO:0000256" key="2">
    <source>
        <dbReference type="ARBA" id="ARBA00022448"/>
    </source>
</evidence>